<dbReference type="Proteomes" id="UP001451303">
    <property type="component" value="Unassembled WGS sequence"/>
</dbReference>
<accession>A0ABR3DF41</accession>
<sequence>MGRERKGGKRPEEQSKEYIYIRGPQMASIVSCFASSTHSHISLAPTLRDSTRHPQRQTTTRPKCSSSLPSRLLPCSPPAPSPCPTTLGLPTSTPVPSRLVSIATRFSRLATAATSLDRPTAAAKARRRHATCGPALAGLPMSWSVVRPVPDASGSKG</sequence>
<proteinExistence type="predicted"/>
<evidence type="ECO:0000313" key="2">
    <source>
        <dbReference type="EMBL" id="KAL0471305.1"/>
    </source>
</evidence>
<gene>
    <name evidence="2" type="ORF">QR685DRAFT_199804</name>
</gene>
<reference evidence="2 3" key="1">
    <citation type="submission" date="2023-09" db="EMBL/GenBank/DDBJ databases">
        <title>Multi-omics analysis of a traditional fermented food reveals byproduct-associated fungal strains for waste-to-food upcycling.</title>
        <authorList>
            <consortium name="Lawrence Berkeley National Laboratory"/>
            <person name="Rekdal V.M."/>
            <person name="Villalobos-Escobedo J.M."/>
            <person name="Rodriguez-Valeron N."/>
            <person name="Garcia M.O."/>
            <person name="Vasquez D.P."/>
            <person name="Damayanti I."/>
            <person name="Sorensen P.M."/>
            <person name="Baidoo E.E."/>
            <person name="De Carvalho A.C."/>
            <person name="Riley R."/>
            <person name="Lipzen A."/>
            <person name="He G."/>
            <person name="Yan M."/>
            <person name="Haridas S."/>
            <person name="Daum C."/>
            <person name="Yoshinaga Y."/>
            <person name="Ng V."/>
            <person name="Grigoriev I.V."/>
            <person name="Munk R."/>
            <person name="Nuraida L."/>
            <person name="Wijaya C.H."/>
            <person name="Morales P.-C."/>
            <person name="Keasling J.D."/>
        </authorList>
    </citation>
    <scope>NUCLEOTIDE SEQUENCE [LARGE SCALE GENOMIC DNA]</scope>
    <source>
        <strain evidence="2 3">FGSC 2613</strain>
    </source>
</reference>
<protein>
    <submittedName>
        <fullName evidence="2">Uncharacterized protein</fullName>
    </submittedName>
</protein>
<evidence type="ECO:0000256" key="1">
    <source>
        <dbReference type="SAM" id="MobiDB-lite"/>
    </source>
</evidence>
<dbReference type="EMBL" id="JAVLET010000003">
    <property type="protein sequence ID" value="KAL0471305.1"/>
    <property type="molecule type" value="Genomic_DNA"/>
</dbReference>
<name>A0ABR3DF41_NEUIN</name>
<evidence type="ECO:0000313" key="3">
    <source>
        <dbReference type="Proteomes" id="UP001451303"/>
    </source>
</evidence>
<keyword evidence="3" id="KW-1185">Reference proteome</keyword>
<comment type="caution">
    <text evidence="2">The sequence shown here is derived from an EMBL/GenBank/DDBJ whole genome shotgun (WGS) entry which is preliminary data.</text>
</comment>
<feature type="region of interest" description="Disordered" evidence="1">
    <location>
        <begin position="43"/>
        <end position="80"/>
    </location>
</feature>
<feature type="compositionally biased region" description="Low complexity" evidence="1">
    <location>
        <begin position="56"/>
        <end position="74"/>
    </location>
</feature>
<organism evidence="2 3">
    <name type="scientific">Neurospora intermedia</name>
    <dbReference type="NCBI Taxonomy" id="5142"/>
    <lineage>
        <taxon>Eukaryota</taxon>
        <taxon>Fungi</taxon>
        <taxon>Dikarya</taxon>
        <taxon>Ascomycota</taxon>
        <taxon>Pezizomycotina</taxon>
        <taxon>Sordariomycetes</taxon>
        <taxon>Sordariomycetidae</taxon>
        <taxon>Sordariales</taxon>
        <taxon>Sordariaceae</taxon>
        <taxon>Neurospora</taxon>
    </lineage>
</organism>